<sequence>MQQRWSHSEGCFKLIGYLKWCLGKKGEKNKGKAACVKTETGPIPRLSYEEYQLFLKHFSGTGNSERTKPVANMAHKEDKEWKGDYILPGGTKVNGVLYVPDFKCNLLSLEDEFNIKDLGPLKYFLGIEVAKTRDGLVLSQQKYTLDILENSEKLGCKPSAFLIEEGLKLDKGETNRVLGYLKAAHFEAPYLSECVEPVSRKPPTLRLLLLSPMGIPS</sequence>
<organism evidence="1">
    <name type="scientific">Tanacetum cinerariifolium</name>
    <name type="common">Dalmatian daisy</name>
    <name type="synonym">Chrysanthemum cinerariifolium</name>
    <dbReference type="NCBI Taxonomy" id="118510"/>
    <lineage>
        <taxon>Eukaryota</taxon>
        <taxon>Viridiplantae</taxon>
        <taxon>Streptophyta</taxon>
        <taxon>Embryophyta</taxon>
        <taxon>Tracheophyta</taxon>
        <taxon>Spermatophyta</taxon>
        <taxon>Magnoliopsida</taxon>
        <taxon>eudicotyledons</taxon>
        <taxon>Gunneridae</taxon>
        <taxon>Pentapetalae</taxon>
        <taxon>asterids</taxon>
        <taxon>campanulids</taxon>
        <taxon>Asterales</taxon>
        <taxon>Asteraceae</taxon>
        <taxon>Asteroideae</taxon>
        <taxon>Anthemideae</taxon>
        <taxon>Anthemidinae</taxon>
        <taxon>Tanacetum</taxon>
    </lineage>
</organism>
<protein>
    <submittedName>
        <fullName evidence="1">Gag-pre-integrase domain, Gag-polypeptide of LTR copia-type</fullName>
    </submittedName>
</protein>
<dbReference type="AlphaFoldDB" id="A0A6L2J9P1"/>
<accession>A0A6L2J9P1</accession>
<name>A0A6L2J9P1_TANCI</name>
<comment type="caution">
    <text evidence="1">The sequence shown here is derived from an EMBL/GenBank/DDBJ whole genome shotgun (WGS) entry which is preliminary data.</text>
</comment>
<proteinExistence type="predicted"/>
<gene>
    <name evidence="1" type="ORF">Tci_004342</name>
</gene>
<evidence type="ECO:0000313" key="1">
    <source>
        <dbReference type="EMBL" id="GEU32364.1"/>
    </source>
</evidence>
<dbReference type="EMBL" id="BKCJ010000346">
    <property type="protein sequence ID" value="GEU32364.1"/>
    <property type="molecule type" value="Genomic_DNA"/>
</dbReference>
<reference evidence="1" key="1">
    <citation type="journal article" date="2019" name="Sci. Rep.">
        <title>Draft genome of Tanacetum cinerariifolium, the natural source of mosquito coil.</title>
        <authorList>
            <person name="Yamashiro T."/>
            <person name="Shiraishi A."/>
            <person name="Satake H."/>
            <person name="Nakayama K."/>
        </authorList>
    </citation>
    <scope>NUCLEOTIDE SEQUENCE</scope>
</reference>